<dbReference type="EMBL" id="CP027433">
    <property type="protein sequence ID" value="AVL99988.1"/>
    <property type="molecule type" value="Genomic_DNA"/>
</dbReference>
<evidence type="ECO:0000259" key="5">
    <source>
        <dbReference type="PROSITE" id="PS51645"/>
    </source>
</evidence>
<dbReference type="PROSITE" id="PS51645">
    <property type="entry name" value="PHR_CRY_ALPHA_BETA"/>
    <property type="match status" value="1"/>
</dbReference>
<comment type="similarity">
    <text evidence="4">Belongs to the DNA photolyase family.</text>
</comment>
<evidence type="ECO:0000313" key="7">
    <source>
        <dbReference type="Proteomes" id="UP000239814"/>
    </source>
</evidence>
<proteinExistence type="inferred from homology"/>
<name>A0A2S0KE84_9ACTN</name>
<evidence type="ECO:0000313" key="6">
    <source>
        <dbReference type="EMBL" id="AVL99988.1"/>
    </source>
</evidence>
<organism evidence="6 7">
    <name type="scientific">Gordonia iterans</name>
    <dbReference type="NCBI Taxonomy" id="1004901"/>
    <lineage>
        <taxon>Bacteria</taxon>
        <taxon>Bacillati</taxon>
        <taxon>Actinomycetota</taxon>
        <taxon>Actinomycetes</taxon>
        <taxon>Mycobacteriales</taxon>
        <taxon>Gordoniaceae</taxon>
        <taxon>Gordonia</taxon>
    </lineage>
</organism>
<keyword evidence="1 3" id="KW-0285">Flavoprotein</keyword>
<keyword evidence="6" id="KW-0456">Lyase</keyword>
<feature type="binding site" evidence="3">
    <location>
        <position position="213"/>
    </location>
    <ligand>
        <name>FAD</name>
        <dbReference type="ChEBI" id="CHEBI:57692"/>
    </ligand>
</feature>
<feature type="binding site" evidence="3">
    <location>
        <begin position="267"/>
        <end position="274"/>
    </location>
    <ligand>
        <name>FAD</name>
        <dbReference type="ChEBI" id="CHEBI:57692"/>
    </ligand>
</feature>
<reference evidence="6 7" key="1">
    <citation type="submission" date="2018-03" db="EMBL/GenBank/DDBJ databases">
        <title>Characteristics and genome of n-alkane degrading marine bacteria Gordonia iterans isolated from crude oil contaminated in Tae-an, South Korea.</title>
        <authorList>
            <person name="Lee S.-S."/>
            <person name="Kim H."/>
        </authorList>
    </citation>
    <scope>NUCLEOTIDE SEQUENCE [LARGE SCALE GENOMIC DNA]</scope>
    <source>
        <strain evidence="6 7">Co17</strain>
    </source>
</reference>
<dbReference type="AlphaFoldDB" id="A0A2S0KE84"/>
<dbReference type="GO" id="GO:0003677">
    <property type="term" value="F:DNA binding"/>
    <property type="evidence" value="ECO:0007669"/>
    <property type="project" value="TreeGrafter"/>
</dbReference>
<dbReference type="Pfam" id="PF00875">
    <property type="entry name" value="DNA_photolyase"/>
    <property type="match status" value="1"/>
</dbReference>
<dbReference type="InterPro" id="IPR006050">
    <property type="entry name" value="DNA_photolyase_N"/>
</dbReference>
<feature type="binding site" evidence="3">
    <location>
        <begin position="364"/>
        <end position="366"/>
    </location>
    <ligand>
        <name>FAD</name>
        <dbReference type="ChEBI" id="CHEBI:57692"/>
    </ligand>
</feature>
<dbReference type="InterPro" id="IPR036134">
    <property type="entry name" value="Crypto/Photolyase_FAD-like_sf"/>
</dbReference>
<dbReference type="InterPro" id="IPR036155">
    <property type="entry name" value="Crypto/Photolyase_N_sf"/>
</dbReference>
<dbReference type="InterPro" id="IPR014729">
    <property type="entry name" value="Rossmann-like_a/b/a_fold"/>
</dbReference>
<sequence>MVTENGTTAARVMWFRRDLRLADHPALTAAADGADVVGLYVLDPRLLAAAGPRARRLVSSLAAFQEATDGALVIRTGDPEVVVPQVAAQVGAGQVHISAETRPYGRRRDSRVGQALREAGVALVATGSPYAVTPGRVRTASGDPYRVFTPFLRAWREHGWRRPLPPATVRWRRSVESERLPEVDGLLDRAGGAGEDAALRQWAGFLRGGLRRYGDERDRPDLDSTSRLSIPLTYGEIHPRTLLADLADRTDLSGPAGSESIDKFVTELAWREFYADALWHRPEAAWHDYRDQLRAMAYDDDPEAVQAWKAGRTGYPFVDAGMRQLQAENWMHNRVRMVVASFLVKDLHQWWPVGARHFLDHLLDGDLASNNHGWQWVAGTGTDAAPYFRVFNPVTQGRKFDPDGQYVRRWIPELRHLAGPAVHEPWKHLDGYAHGYPARIVDHAEERRVALDRYAAARGSR</sequence>
<dbReference type="KEGG" id="git:C6V83_06610"/>
<evidence type="ECO:0000256" key="3">
    <source>
        <dbReference type="PIRSR" id="PIRSR602081-1"/>
    </source>
</evidence>
<dbReference type="InterPro" id="IPR002081">
    <property type="entry name" value="Cryptochrome/DNA_photolyase_1"/>
</dbReference>
<dbReference type="InterPro" id="IPR005101">
    <property type="entry name" value="Cryptochr/Photolyase_FAD-bd"/>
</dbReference>
<dbReference type="PANTHER" id="PTHR11455">
    <property type="entry name" value="CRYPTOCHROME"/>
    <property type="match status" value="1"/>
</dbReference>
<keyword evidence="2 3" id="KW-0274">FAD</keyword>
<gene>
    <name evidence="6" type="ORF">C6V83_06610</name>
</gene>
<accession>A0A2S0KE84</accession>
<comment type="cofactor">
    <cofactor evidence="3">
        <name>FAD</name>
        <dbReference type="ChEBI" id="CHEBI:57692"/>
    </cofactor>
    <text evidence="3">Binds 1 FAD per subunit.</text>
</comment>
<dbReference type="OrthoDB" id="9772484at2"/>
<evidence type="ECO:0000256" key="4">
    <source>
        <dbReference type="RuleBase" id="RU004182"/>
    </source>
</evidence>
<dbReference type="RefSeq" id="WP_105941720.1">
    <property type="nucleotide sequence ID" value="NZ_CP027433.1"/>
</dbReference>
<feature type="binding site" evidence="3">
    <location>
        <begin position="225"/>
        <end position="229"/>
    </location>
    <ligand>
        <name>FAD</name>
        <dbReference type="ChEBI" id="CHEBI:57692"/>
    </ligand>
</feature>
<dbReference type="Gene3D" id="3.40.50.620">
    <property type="entry name" value="HUPs"/>
    <property type="match status" value="1"/>
</dbReference>
<dbReference type="GO" id="GO:0009416">
    <property type="term" value="P:response to light stimulus"/>
    <property type="evidence" value="ECO:0007669"/>
    <property type="project" value="TreeGrafter"/>
</dbReference>
<feature type="binding site" evidence="3">
    <location>
        <position position="264"/>
    </location>
    <ligand>
        <name>FAD</name>
        <dbReference type="ChEBI" id="CHEBI:57692"/>
    </ligand>
</feature>
<keyword evidence="7" id="KW-1185">Reference proteome</keyword>
<dbReference type="SUPFAM" id="SSF48173">
    <property type="entry name" value="Cryptochrome/photolyase FAD-binding domain"/>
    <property type="match status" value="1"/>
</dbReference>
<evidence type="ECO:0000256" key="1">
    <source>
        <dbReference type="ARBA" id="ARBA00022630"/>
    </source>
</evidence>
<protein>
    <submittedName>
        <fullName evidence="6">Deoxyribodipyrimidine photolyase</fullName>
    </submittedName>
</protein>
<feature type="domain" description="Photolyase/cryptochrome alpha/beta" evidence="5">
    <location>
        <begin position="9"/>
        <end position="131"/>
    </location>
</feature>
<dbReference type="SUPFAM" id="SSF52425">
    <property type="entry name" value="Cryptochrome/photolyase, N-terminal domain"/>
    <property type="match status" value="1"/>
</dbReference>
<dbReference type="Pfam" id="PF03441">
    <property type="entry name" value="FAD_binding_7"/>
    <property type="match status" value="1"/>
</dbReference>
<dbReference type="Gene3D" id="1.10.579.10">
    <property type="entry name" value="DNA Cyclobutane Dipyrimidine Photolyase, subunit A, domain 3"/>
    <property type="match status" value="1"/>
</dbReference>
<dbReference type="Gene3D" id="1.25.40.80">
    <property type="match status" value="1"/>
</dbReference>
<dbReference type="PRINTS" id="PR00147">
    <property type="entry name" value="DNAPHOTLYASE"/>
</dbReference>
<dbReference type="PANTHER" id="PTHR11455:SF9">
    <property type="entry name" value="CRYPTOCHROME CIRCADIAN CLOCK 5 ISOFORM X1"/>
    <property type="match status" value="1"/>
</dbReference>
<dbReference type="GO" id="GO:0003904">
    <property type="term" value="F:deoxyribodipyrimidine photo-lyase activity"/>
    <property type="evidence" value="ECO:0007669"/>
    <property type="project" value="TreeGrafter"/>
</dbReference>
<dbReference type="GO" id="GO:0071949">
    <property type="term" value="F:FAD binding"/>
    <property type="evidence" value="ECO:0007669"/>
    <property type="project" value="TreeGrafter"/>
</dbReference>
<keyword evidence="4" id="KW-0157">Chromophore</keyword>
<evidence type="ECO:0000256" key="2">
    <source>
        <dbReference type="ARBA" id="ARBA00022827"/>
    </source>
</evidence>
<dbReference type="Proteomes" id="UP000239814">
    <property type="component" value="Chromosome"/>
</dbReference>